<name>A0A6B9FYT1_PANCY</name>
<accession>A0A6B9FYT1</accession>
<dbReference type="AlphaFoldDB" id="A0A6B9FYT1"/>
<dbReference type="Proteomes" id="UP000502005">
    <property type="component" value="Chromosome"/>
</dbReference>
<gene>
    <name evidence="1" type="ORF">CUN67_10680</name>
</gene>
<evidence type="ECO:0000313" key="2">
    <source>
        <dbReference type="Proteomes" id="UP000502005"/>
    </source>
</evidence>
<organism evidence="1 2">
    <name type="scientific">Pantoea cypripedii</name>
    <name type="common">Pectobacterium cypripedii</name>
    <name type="synonym">Erwinia cypripedii</name>
    <dbReference type="NCBI Taxonomy" id="55209"/>
    <lineage>
        <taxon>Bacteria</taxon>
        <taxon>Pseudomonadati</taxon>
        <taxon>Pseudomonadota</taxon>
        <taxon>Gammaproteobacteria</taxon>
        <taxon>Enterobacterales</taxon>
        <taxon>Erwiniaceae</taxon>
        <taxon>Pantoea</taxon>
    </lineage>
</organism>
<proteinExistence type="predicted"/>
<protein>
    <submittedName>
        <fullName evidence="1">Uncharacterized protein</fullName>
    </submittedName>
</protein>
<reference evidence="1 2" key="1">
    <citation type="submission" date="2017-11" db="EMBL/GenBank/DDBJ databases">
        <title>Genome sequence of Pantoea cypripedii NE1.</title>
        <authorList>
            <person name="Nascimento F.X."/>
        </authorList>
    </citation>
    <scope>NUCLEOTIDE SEQUENCE [LARGE SCALE GENOMIC DNA]</scope>
    <source>
        <strain evidence="1 2">NE1</strain>
    </source>
</reference>
<dbReference type="RefSeq" id="WP_208715257.1">
    <property type="nucleotide sequence ID" value="NZ_CP024768.1"/>
</dbReference>
<dbReference type="EMBL" id="CP024768">
    <property type="protein sequence ID" value="QGY29372.1"/>
    <property type="molecule type" value="Genomic_DNA"/>
</dbReference>
<evidence type="ECO:0000313" key="1">
    <source>
        <dbReference type="EMBL" id="QGY29372.1"/>
    </source>
</evidence>
<sequence>MLLISKIWDWLSSFQWGSASDVVGAIANTIMAVAALWGVKTANNWISSKANKAADDVFDELHALSGKYLKVYNMALSGYETVCRMYGLHDKLNPTKFLVYEEDKAVTEKSAISYELLSSFKDSIRRSLAVKTKYYDGAGHIDFFKLIIEHDEFFKQTVDFFRKTREIILQQHSTLDKHVFESYEELFKNYSKAYDAASKSSHDIKSLKISEIFEIH</sequence>